<dbReference type="EMBL" id="CU928168">
    <property type="protein sequence ID" value="CAR22349.1"/>
    <property type="molecule type" value="Genomic_DNA"/>
</dbReference>
<organism evidence="3 4">
    <name type="scientific">Lachancea thermotolerans (strain ATCC 56472 / CBS 6340 / NRRL Y-8284)</name>
    <name type="common">Yeast</name>
    <name type="synonym">Kluyveromyces thermotolerans</name>
    <dbReference type="NCBI Taxonomy" id="559295"/>
    <lineage>
        <taxon>Eukaryota</taxon>
        <taxon>Fungi</taxon>
        <taxon>Dikarya</taxon>
        <taxon>Ascomycota</taxon>
        <taxon>Saccharomycotina</taxon>
        <taxon>Saccharomycetes</taxon>
        <taxon>Saccharomycetales</taxon>
        <taxon>Saccharomycetaceae</taxon>
        <taxon>Lachancea</taxon>
    </lineage>
</organism>
<dbReference type="RefSeq" id="XP_002552787.1">
    <property type="nucleotide sequence ID" value="XM_002552741.1"/>
</dbReference>
<accession>C5DG07</accession>
<dbReference type="GeneID" id="8295007"/>
<dbReference type="Gene3D" id="3.40.640.10">
    <property type="entry name" value="Type I PLP-dependent aspartate aminotransferase-like (Major domain)"/>
    <property type="match status" value="1"/>
</dbReference>
<dbReference type="KEGG" id="lth:KLTH0D01452g"/>
<dbReference type="STRING" id="559295.C5DG07"/>
<reference evidence="3 4" key="1">
    <citation type="journal article" date="2009" name="Genome Res.">
        <title>Comparative genomics of protoploid Saccharomycetaceae.</title>
        <authorList>
            <consortium name="The Genolevures Consortium"/>
            <person name="Souciet J.-L."/>
            <person name="Dujon B."/>
            <person name="Gaillardin C."/>
            <person name="Johnston M."/>
            <person name="Baret P.V."/>
            <person name="Cliften P."/>
            <person name="Sherman D.J."/>
            <person name="Weissenbach J."/>
            <person name="Westhof E."/>
            <person name="Wincker P."/>
            <person name="Jubin C."/>
            <person name="Poulain J."/>
            <person name="Barbe V."/>
            <person name="Segurens B."/>
            <person name="Artiguenave F."/>
            <person name="Anthouard V."/>
            <person name="Vacherie B."/>
            <person name="Val M.-E."/>
            <person name="Fulton R.S."/>
            <person name="Minx P."/>
            <person name="Wilson R."/>
            <person name="Durrens P."/>
            <person name="Jean G."/>
            <person name="Marck C."/>
            <person name="Martin T."/>
            <person name="Nikolski M."/>
            <person name="Rolland T."/>
            <person name="Seret M.-L."/>
            <person name="Casaregola S."/>
            <person name="Despons L."/>
            <person name="Fairhead C."/>
            <person name="Fischer G."/>
            <person name="Lafontaine I."/>
            <person name="Leh V."/>
            <person name="Lemaire M."/>
            <person name="de Montigny J."/>
            <person name="Neuveglise C."/>
            <person name="Thierry A."/>
            <person name="Blanc-Lenfle I."/>
            <person name="Bleykasten C."/>
            <person name="Diffels J."/>
            <person name="Fritsch E."/>
            <person name="Frangeul L."/>
            <person name="Goeffon A."/>
            <person name="Jauniaux N."/>
            <person name="Kachouri-Lafond R."/>
            <person name="Payen C."/>
            <person name="Potier S."/>
            <person name="Pribylova L."/>
            <person name="Ozanne C."/>
            <person name="Richard G.-F."/>
            <person name="Sacerdot C."/>
            <person name="Straub M.-L."/>
            <person name="Talla E."/>
        </authorList>
    </citation>
    <scope>NUCLEOTIDE SEQUENCE [LARGE SCALE GENOMIC DNA]</scope>
    <source>
        <strain evidence="4">ATCC 56472 / CBS 6340 / NRRL Y-8284</strain>
    </source>
</reference>
<protein>
    <submittedName>
        <fullName evidence="3">KLTH0D01452p</fullName>
    </submittedName>
</protein>
<dbReference type="PANTHER" id="PTHR43092">
    <property type="entry name" value="L-CYSTEINE DESULFHYDRASE"/>
    <property type="match status" value="1"/>
</dbReference>
<dbReference type="InterPro" id="IPR015421">
    <property type="entry name" value="PyrdxlP-dep_Trfase_major"/>
</dbReference>
<evidence type="ECO:0000313" key="3">
    <source>
        <dbReference type="EMBL" id="CAR22349.1"/>
    </source>
</evidence>
<evidence type="ECO:0000313" key="4">
    <source>
        <dbReference type="Proteomes" id="UP000002036"/>
    </source>
</evidence>
<dbReference type="SUPFAM" id="SSF53383">
    <property type="entry name" value="PLP-dependent transferases"/>
    <property type="match status" value="1"/>
</dbReference>
<dbReference type="OMA" id="DDHRANG"/>
<dbReference type="eggNOG" id="KOG1549">
    <property type="taxonomic scope" value="Eukaryota"/>
</dbReference>
<dbReference type="InParanoid" id="C5DG07"/>
<dbReference type="InterPro" id="IPR015424">
    <property type="entry name" value="PyrdxlP-dep_Trfase"/>
</dbReference>
<evidence type="ECO:0000256" key="1">
    <source>
        <dbReference type="ARBA" id="ARBA00022898"/>
    </source>
</evidence>
<dbReference type="OrthoDB" id="5978656at2759"/>
<dbReference type="Proteomes" id="UP000002036">
    <property type="component" value="Chromosome D"/>
</dbReference>
<keyword evidence="1" id="KW-0663">Pyridoxal phosphate</keyword>
<dbReference type="PANTHER" id="PTHR43092:SF2">
    <property type="entry name" value="HERCYNYLCYSTEINE SULFOXIDE LYASE"/>
    <property type="match status" value="1"/>
</dbReference>
<dbReference type="AlphaFoldDB" id="C5DG07"/>
<feature type="domain" description="Aminotransferase class V" evidence="2">
    <location>
        <begin position="62"/>
        <end position="334"/>
    </location>
</feature>
<dbReference type="InterPro" id="IPR015422">
    <property type="entry name" value="PyrdxlP-dep_Trfase_small"/>
</dbReference>
<sequence length="433" mass="49641">MSFGKSFRSHFPFLDPSVTPVNHGSFGLTPGCVIEQQKRVSEAHESYSDRFHFSDAEHLYARQIQALARYLRLDPRNLALVTNATCGVNTVLRSIKWDFSRDKVLVHSTSYTSCANTVKFLADYYGLQYDVVKLDYPIEDSDLLTRFHEKLATGNYRLCMFDLISSMPGVMLPCEQLIQLCKQHDVLSLVDGAHGAGLVDLQFLDTLQPDFFTTNLHKWLSAPKSCGLLYVNPKHHSTIQTLPISWNYSNQNCQYIPNPTTAEDRLQNENLMHNKFWFVGTMNYAQYFSIEEALKFREETCGGEDRIREYQWQLQREAVPLIVAEFGPGARLLQNSTNTLAVAGMFNVNIPLPEKYSALKQKLASDPYYFMDFKQKCFALMFSRKAFLPFIYHNGELWVRFSVQVYNELEDYKIGARSIKSAVMEVLDAEHGA</sequence>
<proteinExistence type="predicted"/>
<gene>
    <name evidence="3" type="ordered locus">KLTH0D01452g</name>
</gene>
<dbReference type="Pfam" id="PF00266">
    <property type="entry name" value="Aminotran_5"/>
    <property type="match status" value="1"/>
</dbReference>
<dbReference type="HOGENOM" id="CLU_003433_3_0_1"/>
<dbReference type="InterPro" id="IPR000192">
    <property type="entry name" value="Aminotrans_V_dom"/>
</dbReference>
<name>C5DG07_LACTC</name>
<dbReference type="Gene3D" id="3.90.1150.10">
    <property type="entry name" value="Aspartate Aminotransferase, domain 1"/>
    <property type="match status" value="1"/>
</dbReference>
<evidence type="ECO:0000259" key="2">
    <source>
        <dbReference type="Pfam" id="PF00266"/>
    </source>
</evidence>
<keyword evidence="4" id="KW-1185">Reference proteome</keyword>